<name>A0A7K1FE74_9ACTN</name>
<dbReference type="InterPro" id="IPR036291">
    <property type="entry name" value="NAD(P)-bd_dom_sf"/>
</dbReference>
<evidence type="ECO:0000313" key="3">
    <source>
        <dbReference type="Proteomes" id="UP000460221"/>
    </source>
</evidence>
<dbReference type="InterPro" id="IPR001509">
    <property type="entry name" value="Epimerase_deHydtase"/>
</dbReference>
<evidence type="ECO:0000313" key="2">
    <source>
        <dbReference type="EMBL" id="MTD12405.1"/>
    </source>
</evidence>
<comment type="caution">
    <text evidence="2">The sequence shown here is derived from an EMBL/GenBank/DDBJ whole genome shotgun (WGS) entry which is preliminary data.</text>
</comment>
<sequence>METSVLVVGASGLVGTAVVREYLTTGAAVTAVSRRPPGVPLQDRLRHLPLDLLDATATADALRATGPFDAVVYAAAFEKPGLVPGWSDPDQMQTNLDMLRNTLEGLVDRPPRHITTMQGTKAYGVHLHRIPLPARERAPRDPHPNFYWLQEDLLREYCARHGSEWTIFRPVQVVGPAFGVAYCTPPVIGAFAALARESGEDFSFPGGRFAPVHTVDVGLVARAVVWARAEQRAFGEHFNLTNGEVFSWPEIWPSFAEVFGITAAEPKRQRLTDFFARHADTWDRVVHRHGLRPLPLDAVLGTSHQYADYTFGADLVGHADPALVSTVKVKQAGFTEVRDTEAVFREALTGLMELRVLPH</sequence>
<accession>A0A7K1FE74</accession>
<dbReference type="SUPFAM" id="SSF51735">
    <property type="entry name" value="NAD(P)-binding Rossmann-fold domains"/>
    <property type="match status" value="1"/>
</dbReference>
<dbReference type="PANTHER" id="PTHR32487">
    <property type="entry name" value="3-OXO-DELTA(4,5)-STEROID 5-BETA-REDUCTASE"/>
    <property type="match status" value="1"/>
</dbReference>
<proteinExistence type="predicted"/>
<feature type="domain" description="NAD-dependent epimerase/dehydratase" evidence="1">
    <location>
        <begin position="5"/>
        <end position="239"/>
    </location>
</feature>
<dbReference type="Pfam" id="PF01370">
    <property type="entry name" value="Epimerase"/>
    <property type="match status" value="1"/>
</dbReference>
<dbReference type="PANTHER" id="PTHR32487:SF0">
    <property type="entry name" value="3-OXO-DELTA(4,5)-STEROID 5-BETA-REDUCTASE"/>
    <property type="match status" value="1"/>
</dbReference>
<dbReference type="AlphaFoldDB" id="A0A7K1FE74"/>
<dbReference type="Proteomes" id="UP000460221">
    <property type="component" value="Unassembled WGS sequence"/>
</dbReference>
<protein>
    <submittedName>
        <fullName evidence="2">NAD-dependent epimerase/dehydratase family protein</fullName>
    </submittedName>
</protein>
<evidence type="ECO:0000259" key="1">
    <source>
        <dbReference type="Pfam" id="PF01370"/>
    </source>
</evidence>
<organism evidence="2 3">
    <name type="scientific">Nakamurella alba</name>
    <dbReference type="NCBI Taxonomy" id="2665158"/>
    <lineage>
        <taxon>Bacteria</taxon>
        <taxon>Bacillati</taxon>
        <taxon>Actinomycetota</taxon>
        <taxon>Actinomycetes</taxon>
        <taxon>Nakamurellales</taxon>
        <taxon>Nakamurellaceae</taxon>
        <taxon>Nakamurella</taxon>
    </lineage>
</organism>
<gene>
    <name evidence="2" type="ORF">GIS00_00415</name>
</gene>
<dbReference type="Gene3D" id="3.40.50.720">
    <property type="entry name" value="NAD(P)-binding Rossmann-like Domain"/>
    <property type="match status" value="1"/>
</dbReference>
<keyword evidence="3" id="KW-1185">Reference proteome</keyword>
<reference evidence="2 3" key="1">
    <citation type="submission" date="2019-11" db="EMBL/GenBank/DDBJ databases">
        <authorList>
            <person name="Jiang L.-Q."/>
        </authorList>
    </citation>
    <scope>NUCLEOTIDE SEQUENCE [LARGE SCALE GENOMIC DNA]</scope>
    <source>
        <strain evidence="2 3">YIM 132087</strain>
    </source>
</reference>
<dbReference type="EMBL" id="WLYK01000001">
    <property type="protein sequence ID" value="MTD12405.1"/>
    <property type="molecule type" value="Genomic_DNA"/>
</dbReference>